<dbReference type="Pfam" id="PF02668">
    <property type="entry name" value="TauD"/>
    <property type="match status" value="1"/>
</dbReference>
<accession>A9P0D6</accession>
<organism evidence="3">
    <name type="scientific">Picea sitchensis</name>
    <name type="common">Sitka spruce</name>
    <name type="synonym">Pinus sitchensis</name>
    <dbReference type="NCBI Taxonomy" id="3332"/>
    <lineage>
        <taxon>Eukaryota</taxon>
        <taxon>Viridiplantae</taxon>
        <taxon>Streptophyta</taxon>
        <taxon>Embryophyta</taxon>
        <taxon>Tracheophyta</taxon>
        <taxon>Spermatophyta</taxon>
        <taxon>Pinopsida</taxon>
        <taxon>Pinidae</taxon>
        <taxon>Conifers I</taxon>
        <taxon>Pinales</taxon>
        <taxon>Pinaceae</taxon>
        <taxon>Picea</taxon>
    </lineage>
</organism>
<proteinExistence type="evidence at transcript level"/>
<dbReference type="InterPro" id="IPR050411">
    <property type="entry name" value="AlphaKG_dependent_hydroxylases"/>
</dbReference>
<dbReference type="AlphaFoldDB" id="A9P0D6"/>
<feature type="domain" description="TauD/TfdA-like" evidence="2">
    <location>
        <begin position="43"/>
        <end position="314"/>
    </location>
</feature>
<sequence length="319" mass="36374">MKELAFLEQGRIAQQQILEDGSLFPLVLLPPDENPSIGSFLNAIHHNRDWIDNQLKRVGALLFRGFPLRSASDFNAAVEAFGWEEHPYLGLASRTRIEGRVYTANEAPLDQPIKFHHEMSMFDEFPTKLIFFCEIAPPEGGQTAIVLSHKITQRMEQRYPELVKKLEKEGLIYPGSIPQEDDPRSFLKGWQSRYETNNKQEAERKLEMSGVPVSKITWADDGRMLFEVGPIVSIRTVDGDTDKRKAWFNPSAARQTIPVLGDGSLFPEEAIEPYIRITEEECVDVTWEVGDVLVLDNRFVQHARRPSTPPRRLLAAFCK</sequence>
<dbReference type="PANTHER" id="PTHR10696:SF21">
    <property type="entry name" value="TAUD_TFDA-LIKE DOMAIN-CONTAINING PROTEIN"/>
    <property type="match status" value="1"/>
</dbReference>
<dbReference type="Gene3D" id="3.60.130.10">
    <property type="entry name" value="Clavaminate synthase-like"/>
    <property type="match status" value="1"/>
</dbReference>
<dbReference type="PANTHER" id="PTHR10696">
    <property type="entry name" value="GAMMA-BUTYROBETAINE HYDROXYLASE-RELATED"/>
    <property type="match status" value="1"/>
</dbReference>
<dbReference type="InterPro" id="IPR042098">
    <property type="entry name" value="TauD-like_sf"/>
</dbReference>
<protein>
    <recommendedName>
        <fullName evidence="2">TauD/TfdA-like domain-containing protein</fullName>
    </recommendedName>
</protein>
<dbReference type="GO" id="GO:0016491">
    <property type="term" value="F:oxidoreductase activity"/>
    <property type="evidence" value="ECO:0007669"/>
    <property type="project" value="UniProtKB-KW"/>
</dbReference>
<dbReference type="SUPFAM" id="SSF51197">
    <property type="entry name" value="Clavaminate synthase-like"/>
    <property type="match status" value="1"/>
</dbReference>
<name>A9P0D6_PICSI</name>
<evidence type="ECO:0000256" key="1">
    <source>
        <dbReference type="ARBA" id="ARBA00023002"/>
    </source>
</evidence>
<evidence type="ECO:0000313" key="3">
    <source>
        <dbReference type="EMBL" id="ABK26347.1"/>
    </source>
</evidence>
<keyword evidence="1" id="KW-0560">Oxidoreductase</keyword>
<dbReference type="InterPro" id="IPR003819">
    <property type="entry name" value="TauD/TfdA-like"/>
</dbReference>
<evidence type="ECO:0000259" key="2">
    <source>
        <dbReference type="Pfam" id="PF02668"/>
    </source>
</evidence>
<dbReference type="EMBL" id="EF087092">
    <property type="protein sequence ID" value="ABK26347.1"/>
    <property type="molecule type" value="mRNA"/>
</dbReference>
<reference evidence="3" key="1">
    <citation type="journal article" date="2008" name="BMC Genomics">
        <title>A conifer genomics resource of 200,000 spruce (Picea spp.) ESTs and 6,464 high-quality, sequence-finished full-length cDNAs for Sitka spruce (Picea sitchensis).</title>
        <authorList>
            <person name="Ralph S.G."/>
            <person name="Chun H.J."/>
            <person name="Kolosova N."/>
            <person name="Cooper D."/>
            <person name="Oddy C."/>
            <person name="Ritland C.E."/>
            <person name="Kirkpatrick R."/>
            <person name="Moore R."/>
            <person name="Barber S."/>
            <person name="Holt R.A."/>
            <person name="Jones S.J."/>
            <person name="Marra M.A."/>
            <person name="Douglas C.J."/>
            <person name="Ritland K."/>
            <person name="Bohlmann J."/>
        </authorList>
    </citation>
    <scope>NUCLEOTIDE SEQUENCE</scope>
    <source>
        <tissue evidence="3">Bark</tissue>
    </source>
</reference>